<name>A0A4R6YQW8_9GAMM</name>
<dbReference type="AlphaFoldDB" id="A0A4R6YQW8"/>
<accession>A0A4R6YQW8</accession>
<keyword evidence="2" id="KW-1185">Reference proteome</keyword>
<dbReference type="Proteomes" id="UP000295293">
    <property type="component" value="Unassembled WGS sequence"/>
</dbReference>
<sequence length="203" mass="21991">MTSVVLTYTGKPASRHDAENRLRKRVPRIVLTPKTAILVEAQVQEDDLHLLEQDPDWHVSRPAMLGIRQPSVITGGAVTFDPQRDDTPFYIRPPANRTPKGSAAAIPGGRMSFLPQSLHSPIRRIDRFDAHVAIQIDCDDSGKLPRPLSPAELTQLLGFVDVSPLQGLIAIDDSPISGVGNYSAAAMIDGVLRSIQIAVVAHG</sequence>
<comment type="caution">
    <text evidence="1">The sequence shown here is derived from an EMBL/GenBank/DDBJ whole genome shotgun (WGS) entry which is preliminary data.</text>
</comment>
<evidence type="ECO:0000313" key="2">
    <source>
        <dbReference type="Proteomes" id="UP000295293"/>
    </source>
</evidence>
<dbReference type="EMBL" id="SNZH01000013">
    <property type="protein sequence ID" value="TDR40403.1"/>
    <property type="molecule type" value="Genomic_DNA"/>
</dbReference>
<gene>
    <name evidence="1" type="ORF">DFR29_113103</name>
</gene>
<reference evidence="1 2" key="1">
    <citation type="submission" date="2019-03" db="EMBL/GenBank/DDBJ databases">
        <title>Genomic Encyclopedia of Type Strains, Phase IV (KMG-IV): sequencing the most valuable type-strain genomes for metagenomic binning, comparative biology and taxonomic classification.</title>
        <authorList>
            <person name="Goeker M."/>
        </authorList>
    </citation>
    <scope>NUCLEOTIDE SEQUENCE [LARGE SCALE GENOMIC DNA]</scope>
    <source>
        <strain evidence="1 2">DSM 21667</strain>
    </source>
</reference>
<protein>
    <submittedName>
        <fullName evidence="1">Uncharacterized protein</fullName>
    </submittedName>
</protein>
<dbReference type="RefSeq" id="WP_133820353.1">
    <property type="nucleotide sequence ID" value="NZ_SNZH01000013.1"/>
</dbReference>
<organism evidence="1 2">
    <name type="scientific">Tahibacter aquaticus</name>
    <dbReference type="NCBI Taxonomy" id="520092"/>
    <lineage>
        <taxon>Bacteria</taxon>
        <taxon>Pseudomonadati</taxon>
        <taxon>Pseudomonadota</taxon>
        <taxon>Gammaproteobacteria</taxon>
        <taxon>Lysobacterales</taxon>
        <taxon>Rhodanobacteraceae</taxon>
        <taxon>Tahibacter</taxon>
    </lineage>
</organism>
<proteinExistence type="predicted"/>
<evidence type="ECO:0000313" key="1">
    <source>
        <dbReference type="EMBL" id="TDR40403.1"/>
    </source>
</evidence>